<dbReference type="Pfam" id="PF14697">
    <property type="entry name" value="Fer4_21"/>
    <property type="match status" value="1"/>
</dbReference>
<keyword evidence="8" id="KW-1185">Reference proteome</keyword>
<evidence type="ECO:0000313" key="7">
    <source>
        <dbReference type="EMBL" id="ADL12511.1"/>
    </source>
</evidence>
<dbReference type="PANTHER" id="PTHR43578:SF3">
    <property type="entry name" value="NADH-QUINONE OXIDOREDUCTASE SUBUNIT F"/>
    <property type="match status" value="1"/>
</dbReference>
<dbReference type="InterPro" id="IPR037225">
    <property type="entry name" value="Nuo51_FMN-bd_sf"/>
</dbReference>
<accession>D9QPS0</accession>
<dbReference type="InterPro" id="IPR011538">
    <property type="entry name" value="Nuo51_FMN-bd"/>
</dbReference>
<dbReference type="Gene3D" id="3.40.50.11540">
    <property type="entry name" value="NADH-ubiquinone oxidoreductase 51kDa subunit"/>
    <property type="match status" value="1"/>
</dbReference>
<dbReference type="HOGENOM" id="CLU_014881_3_2_9"/>
<dbReference type="FunFam" id="1.20.1440.230:FF:000001">
    <property type="entry name" value="Mitochondrial NADH dehydrogenase flavoprotein 1"/>
    <property type="match status" value="1"/>
</dbReference>
<proteinExistence type="inferred from homology"/>
<dbReference type="Proteomes" id="UP000001661">
    <property type="component" value="Chromosome"/>
</dbReference>
<dbReference type="Gene3D" id="3.30.70.20">
    <property type="match status" value="1"/>
</dbReference>
<dbReference type="SUPFAM" id="SSF54862">
    <property type="entry name" value="4Fe-4S ferredoxins"/>
    <property type="match status" value="1"/>
</dbReference>
<gene>
    <name evidence="7" type="ordered locus">Acear_0982</name>
</gene>
<sequence>MKSLEQLNRLQQKAQQDLERVEKRILICGGTGCVSSGSKEIQDELRKELEVNNLKSEVKIVETGCHGFCEKGPIIIIYPEEVFYCEVDPEDIKELVEKQLLEGEVVDRLLYEDPVSKESIPSYREIDFYNEQQQIALTNCGQINPEDIEEYLAVGGYQALGEALTGMKPEEVIDEVKESGLRGRGGGGFPTGLKWQFAQESEGDKKYIICNADEGDPGAFMDRSILEGDPHKVLEGMIIAGYAVGSDEGYIYVRAEYPLAVKRLREAISQAREYGLLGENLFGTEFSFDINIKEGAGAFVCGEETALIASIEGRRGMPQSRPPYPAQEGLWGKPTNINNVETYANISTIITEGAESFSSVGTEESKGTKVFALAGKINNTGLVEVPMGITVEEIIYDIGGGIPGDKDFKAVQIGGPSGGCLPEEKLHLPIDYDSLLEAGAMMGSGGLVVMDEDTCMVDVARYFLDFTVSESCGKCAPCSEGTKRMLDILERITDGNGKQEDLEQLEKLAEVIKDTSLCGLGQTAPNPVLSTLKYFRDEYKAHVKDNKCPAGVCKSLVEYQITDDCQGCTKCVDECPGDAISGEAKEQHTIDEDDCIKCGSCINVCPFDAIVTK</sequence>
<dbReference type="SUPFAM" id="SSF52833">
    <property type="entry name" value="Thioredoxin-like"/>
    <property type="match status" value="1"/>
</dbReference>
<dbReference type="SMART" id="SM00928">
    <property type="entry name" value="NADH_4Fe-4S"/>
    <property type="match status" value="1"/>
</dbReference>
<evidence type="ECO:0000313" key="8">
    <source>
        <dbReference type="Proteomes" id="UP000001661"/>
    </source>
</evidence>
<organism evidence="7 8">
    <name type="scientific">Acetohalobium arabaticum (strain ATCC 49924 / DSM 5501 / Z-7288)</name>
    <dbReference type="NCBI Taxonomy" id="574087"/>
    <lineage>
        <taxon>Bacteria</taxon>
        <taxon>Bacillati</taxon>
        <taxon>Bacillota</taxon>
        <taxon>Clostridia</taxon>
        <taxon>Halanaerobiales</taxon>
        <taxon>Halobacteroidaceae</taxon>
        <taxon>Acetohalobium</taxon>
    </lineage>
</organism>
<dbReference type="Pfam" id="PF01512">
    <property type="entry name" value="Complex1_51K"/>
    <property type="match status" value="1"/>
</dbReference>
<dbReference type="Gene3D" id="6.10.250.1450">
    <property type="match status" value="1"/>
</dbReference>
<dbReference type="AlphaFoldDB" id="D9QPS0"/>
<name>D9QPS0_ACEAZ</name>
<keyword evidence="5" id="KW-0411">Iron-sulfur</keyword>
<dbReference type="InterPro" id="IPR017896">
    <property type="entry name" value="4Fe4S_Fe-S-bd"/>
</dbReference>
<dbReference type="GO" id="GO:0046872">
    <property type="term" value="F:metal ion binding"/>
    <property type="evidence" value="ECO:0007669"/>
    <property type="project" value="UniProtKB-KW"/>
</dbReference>
<evidence type="ECO:0000259" key="6">
    <source>
        <dbReference type="PROSITE" id="PS51379"/>
    </source>
</evidence>
<dbReference type="Pfam" id="PF01257">
    <property type="entry name" value="2Fe-2S_thioredx"/>
    <property type="match status" value="1"/>
</dbReference>
<dbReference type="RefSeq" id="WP_013277957.1">
    <property type="nucleotide sequence ID" value="NC_014378.1"/>
</dbReference>
<dbReference type="NCBIfam" id="NF010120">
    <property type="entry name" value="PRK13596.1"/>
    <property type="match status" value="1"/>
</dbReference>
<dbReference type="PROSITE" id="PS51379">
    <property type="entry name" value="4FE4S_FER_2"/>
    <property type="match status" value="2"/>
</dbReference>
<evidence type="ECO:0000256" key="2">
    <source>
        <dbReference type="ARBA" id="ARBA00022485"/>
    </source>
</evidence>
<dbReference type="GO" id="GO:0016491">
    <property type="term" value="F:oxidoreductase activity"/>
    <property type="evidence" value="ECO:0007669"/>
    <property type="project" value="UniProtKB-KW"/>
</dbReference>
<protein>
    <submittedName>
        <fullName evidence="7">Anaerobic carbon-monoxide dehydrogenase diaphorase component flavoprotein</fullName>
        <ecNumber evidence="7">1.6.99.5</ecNumber>
    </submittedName>
</protein>
<evidence type="ECO:0000256" key="3">
    <source>
        <dbReference type="ARBA" id="ARBA00022723"/>
    </source>
</evidence>
<feature type="domain" description="4Fe-4S ferredoxin-type" evidence="6">
    <location>
        <begin position="586"/>
        <end position="613"/>
    </location>
</feature>
<dbReference type="InterPro" id="IPR019575">
    <property type="entry name" value="Nuop51_4Fe4S-bd"/>
</dbReference>
<keyword evidence="7" id="KW-0560">Oxidoreductase</keyword>
<dbReference type="GO" id="GO:0051539">
    <property type="term" value="F:4 iron, 4 sulfur cluster binding"/>
    <property type="evidence" value="ECO:0007669"/>
    <property type="project" value="UniProtKB-KW"/>
</dbReference>
<evidence type="ECO:0000256" key="5">
    <source>
        <dbReference type="ARBA" id="ARBA00023014"/>
    </source>
</evidence>
<dbReference type="eggNOG" id="COG1894">
    <property type="taxonomic scope" value="Bacteria"/>
</dbReference>
<dbReference type="EC" id="1.6.99.5" evidence="7"/>
<evidence type="ECO:0000256" key="1">
    <source>
        <dbReference type="ARBA" id="ARBA00007523"/>
    </source>
</evidence>
<keyword evidence="3" id="KW-0479">Metal-binding</keyword>
<comment type="similarity">
    <text evidence="1">Belongs to the complex I 51 kDa subunit family.</text>
</comment>
<dbReference type="Gene3D" id="1.20.1440.230">
    <property type="entry name" value="NADH-ubiquinone oxidoreductase 51kDa subunit, iron-sulphur binding domain"/>
    <property type="match status" value="1"/>
</dbReference>
<dbReference type="Pfam" id="PF10589">
    <property type="entry name" value="NADH_4Fe-4S"/>
    <property type="match status" value="1"/>
</dbReference>
<evidence type="ECO:0000256" key="4">
    <source>
        <dbReference type="ARBA" id="ARBA00023004"/>
    </source>
</evidence>
<dbReference type="SUPFAM" id="SSF142019">
    <property type="entry name" value="Nqo1 FMN-binding domain-like"/>
    <property type="match status" value="1"/>
</dbReference>
<keyword evidence="4" id="KW-0408">Iron</keyword>
<keyword evidence="2" id="KW-0004">4Fe-4S</keyword>
<dbReference type="FunFam" id="3.40.50.11540:FF:000001">
    <property type="entry name" value="NADH dehydrogenase [ubiquinone] flavoprotein 1, mitochondrial"/>
    <property type="match status" value="1"/>
</dbReference>
<dbReference type="Gene3D" id="3.40.30.10">
    <property type="entry name" value="Glutaredoxin"/>
    <property type="match status" value="1"/>
</dbReference>
<dbReference type="CDD" id="cd02980">
    <property type="entry name" value="TRX_Fd_family"/>
    <property type="match status" value="1"/>
</dbReference>
<dbReference type="InterPro" id="IPR037207">
    <property type="entry name" value="Nuop51_4Fe4S-bd_sf"/>
</dbReference>
<reference evidence="7 8" key="1">
    <citation type="journal article" date="2010" name="Stand. Genomic Sci.">
        <title>Complete genome sequence of Acetohalobium arabaticum type strain (Z-7288).</title>
        <authorList>
            <person name="Sikorski J."/>
            <person name="Lapidus A."/>
            <person name="Chertkov O."/>
            <person name="Lucas S."/>
            <person name="Copeland A."/>
            <person name="Glavina Del Rio T."/>
            <person name="Nolan M."/>
            <person name="Tice H."/>
            <person name="Cheng J.F."/>
            <person name="Han C."/>
            <person name="Brambilla E."/>
            <person name="Pitluck S."/>
            <person name="Liolios K."/>
            <person name="Ivanova N."/>
            <person name="Mavromatis K."/>
            <person name="Mikhailova N."/>
            <person name="Pati A."/>
            <person name="Bruce D."/>
            <person name="Detter C."/>
            <person name="Tapia R."/>
            <person name="Goodwin L."/>
            <person name="Chen A."/>
            <person name="Palaniappan K."/>
            <person name="Land M."/>
            <person name="Hauser L."/>
            <person name="Chang Y.J."/>
            <person name="Jeffries C.D."/>
            <person name="Rohde M."/>
            <person name="Goker M."/>
            <person name="Spring S."/>
            <person name="Woyke T."/>
            <person name="Bristow J."/>
            <person name="Eisen J.A."/>
            <person name="Markowitz V."/>
            <person name="Hugenholtz P."/>
            <person name="Kyrpides N.C."/>
            <person name="Klenk H.P."/>
        </authorList>
    </citation>
    <scope>NUCLEOTIDE SEQUENCE [LARGE SCALE GENOMIC DNA]</scope>
    <source>
        <strain evidence="8">ATCC 49924 / DSM 5501 / Z-7288</strain>
    </source>
</reference>
<dbReference type="InterPro" id="IPR036249">
    <property type="entry name" value="Thioredoxin-like_sf"/>
</dbReference>
<dbReference type="PANTHER" id="PTHR43578">
    <property type="entry name" value="NADH-QUINONE OXIDOREDUCTASE SUBUNIT F"/>
    <property type="match status" value="1"/>
</dbReference>
<dbReference type="InterPro" id="IPR017900">
    <property type="entry name" value="4Fe4S_Fe_S_CS"/>
</dbReference>
<dbReference type="SUPFAM" id="SSF142984">
    <property type="entry name" value="Nqo1 middle domain-like"/>
    <property type="match status" value="1"/>
</dbReference>
<dbReference type="STRING" id="574087.Acear_0982"/>
<dbReference type="PROSITE" id="PS00198">
    <property type="entry name" value="4FE4S_FER_1"/>
    <property type="match status" value="1"/>
</dbReference>
<dbReference type="Gene3D" id="3.10.20.600">
    <property type="match status" value="1"/>
</dbReference>
<dbReference type="SUPFAM" id="SSF140490">
    <property type="entry name" value="Nqo1C-terminal domain-like"/>
    <property type="match status" value="1"/>
</dbReference>
<dbReference type="KEGG" id="aar:Acear_0982"/>
<dbReference type="EMBL" id="CP002105">
    <property type="protein sequence ID" value="ADL12511.1"/>
    <property type="molecule type" value="Genomic_DNA"/>
</dbReference>
<feature type="domain" description="4Fe-4S ferredoxin-type" evidence="6">
    <location>
        <begin position="555"/>
        <end position="585"/>
    </location>
</feature>